<dbReference type="Proteomes" id="UP000266841">
    <property type="component" value="Unassembled WGS sequence"/>
</dbReference>
<dbReference type="PROSITE" id="PS51257">
    <property type="entry name" value="PROKAR_LIPOPROTEIN"/>
    <property type="match status" value="1"/>
</dbReference>
<dbReference type="AlphaFoldDB" id="K0TIP9"/>
<keyword evidence="2" id="KW-1185">Reference proteome</keyword>
<evidence type="ECO:0000313" key="2">
    <source>
        <dbReference type="Proteomes" id="UP000266841"/>
    </source>
</evidence>
<comment type="caution">
    <text evidence="1">The sequence shown here is derived from an EMBL/GenBank/DDBJ whole genome shotgun (WGS) entry which is preliminary data.</text>
</comment>
<dbReference type="OrthoDB" id="52611at2759"/>
<dbReference type="eggNOG" id="ENOG502RWWA">
    <property type="taxonomic scope" value="Eukaryota"/>
</dbReference>
<evidence type="ECO:0000313" key="1">
    <source>
        <dbReference type="EMBL" id="EJK77490.1"/>
    </source>
</evidence>
<organism evidence="1 2">
    <name type="scientific">Thalassiosira oceanica</name>
    <name type="common">Marine diatom</name>
    <dbReference type="NCBI Taxonomy" id="159749"/>
    <lineage>
        <taxon>Eukaryota</taxon>
        <taxon>Sar</taxon>
        <taxon>Stramenopiles</taxon>
        <taxon>Ochrophyta</taxon>
        <taxon>Bacillariophyta</taxon>
        <taxon>Coscinodiscophyceae</taxon>
        <taxon>Thalassiosirophycidae</taxon>
        <taxon>Thalassiosirales</taxon>
        <taxon>Thalassiosiraceae</taxon>
        <taxon>Thalassiosira</taxon>
    </lineage>
</organism>
<gene>
    <name evidence="1" type="ORF">THAOC_00679</name>
</gene>
<proteinExistence type="predicted"/>
<dbReference type="Gene3D" id="3.40.50.11350">
    <property type="match status" value="1"/>
</dbReference>
<accession>K0TIP9</accession>
<dbReference type="EMBL" id="AGNL01000807">
    <property type="protein sequence ID" value="EJK77490.1"/>
    <property type="molecule type" value="Genomic_DNA"/>
</dbReference>
<protein>
    <submittedName>
        <fullName evidence="1">Uncharacterized protein</fullName>
    </submittedName>
</protein>
<sequence>MYEREGSSLSPLSRSRLPESLRWLGVVLLVFACWVCPSARYDDIDRARRRLSLWSNPMRRFFFKENVEKAKSPNHFASKHGAAGPIYICDRLAPVNPQKNLRVMKKYYALCSHMKPPEETRLLLLEGVQTFGRTGNNLIEFLHALQYGHDNGVVVGVMRGSWPMHLITSMWMAVQNDNMHAWSTFFQDEFCVRIIEDYDELESYREVIAMDTRQIFQYKHFGGIERYVEFQTHYIRVLFRSYNRGIGKNIRHGPVKDMCSVLHTMFGDMKSDVKYSVIHSRSLEGDPGRRLLARIAEDSGCDPTAAIDMTPEYVKGILEPLGMLDHPIVFISDHQDPTILDRLKNDATIGTKLVYVPDEDSWVGGDMTLAIMANVFIGNPASTFSGFIAKSRLALGWNNSFMFRRKNEDGRWEDVCDDNCIFNKKVMHAMA</sequence>
<dbReference type="OMA" id="NANDRWV"/>
<name>K0TIP9_THAOC</name>
<reference evidence="1 2" key="1">
    <citation type="journal article" date="2012" name="Genome Biol.">
        <title>Genome and low-iron response of an oceanic diatom adapted to chronic iron limitation.</title>
        <authorList>
            <person name="Lommer M."/>
            <person name="Specht M."/>
            <person name="Roy A.S."/>
            <person name="Kraemer L."/>
            <person name="Andreson R."/>
            <person name="Gutowska M.A."/>
            <person name="Wolf J."/>
            <person name="Bergner S.V."/>
            <person name="Schilhabel M.B."/>
            <person name="Klostermeier U.C."/>
            <person name="Beiko R.G."/>
            <person name="Rosenstiel P."/>
            <person name="Hippler M."/>
            <person name="Laroche J."/>
        </authorList>
    </citation>
    <scope>NUCLEOTIDE SEQUENCE [LARGE SCALE GENOMIC DNA]</scope>
    <source>
        <strain evidence="1 2">CCMP1005</strain>
    </source>
</reference>